<proteinExistence type="predicted"/>
<name>A0A2M4B4Q9_9DIPT</name>
<sequence>MSILALSGLSAALLNALATDGDRKDIGSTEQPTDLPTGFWQKNNGAPSPLGEVAGNQKKRRKKGKKLEPRMGWATGGDSKQNGCSKPPAFQHKYIARTMISPTTAGGGRSNTIRKEEEGVVPLFGRKISILTRSR</sequence>
<evidence type="ECO:0000313" key="3">
    <source>
        <dbReference type="EMBL" id="MBW48037.1"/>
    </source>
</evidence>
<evidence type="ECO:0000256" key="2">
    <source>
        <dbReference type="SAM" id="SignalP"/>
    </source>
</evidence>
<organism evidence="3">
    <name type="scientific">Anopheles triannulatus</name>
    <dbReference type="NCBI Taxonomy" id="58253"/>
    <lineage>
        <taxon>Eukaryota</taxon>
        <taxon>Metazoa</taxon>
        <taxon>Ecdysozoa</taxon>
        <taxon>Arthropoda</taxon>
        <taxon>Hexapoda</taxon>
        <taxon>Insecta</taxon>
        <taxon>Pterygota</taxon>
        <taxon>Neoptera</taxon>
        <taxon>Endopterygota</taxon>
        <taxon>Diptera</taxon>
        <taxon>Nematocera</taxon>
        <taxon>Culicoidea</taxon>
        <taxon>Culicidae</taxon>
        <taxon>Anophelinae</taxon>
        <taxon>Anopheles</taxon>
    </lineage>
</organism>
<dbReference type="AlphaFoldDB" id="A0A2M4B4Q9"/>
<reference evidence="3" key="1">
    <citation type="submission" date="2018-01" db="EMBL/GenBank/DDBJ databases">
        <title>An insight into the sialome of Amazonian anophelines.</title>
        <authorList>
            <person name="Ribeiro J.M."/>
            <person name="Scarpassa V."/>
            <person name="Calvo E."/>
        </authorList>
    </citation>
    <scope>NUCLEOTIDE SEQUENCE</scope>
    <source>
        <tissue evidence="3">Salivary glands</tissue>
    </source>
</reference>
<feature type="region of interest" description="Disordered" evidence="1">
    <location>
        <begin position="19"/>
        <end position="88"/>
    </location>
</feature>
<dbReference type="EMBL" id="GGFK01014716">
    <property type="protein sequence ID" value="MBW48037.1"/>
    <property type="molecule type" value="Transcribed_RNA"/>
</dbReference>
<accession>A0A2M4B4Q9</accession>
<keyword evidence="2" id="KW-0732">Signal</keyword>
<feature type="compositionally biased region" description="Polar residues" evidence="1">
    <location>
        <begin position="28"/>
        <end position="46"/>
    </location>
</feature>
<protein>
    <submittedName>
        <fullName evidence="3">Putative secreted protein</fullName>
    </submittedName>
</protein>
<feature type="signal peptide" evidence="2">
    <location>
        <begin position="1"/>
        <end position="18"/>
    </location>
</feature>
<evidence type="ECO:0000256" key="1">
    <source>
        <dbReference type="SAM" id="MobiDB-lite"/>
    </source>
</evidence>
<feature type="chain" id="PRO_5014772813" evidence="2">
    <location>
        <begin position="19"/>
        <end position="135"/>
    </location>
</feature>